<keyword evidence="1" id="KW-0175">Coiled coil</keyword>
<proteinExistence type="predicted"/>
<reference evidence="2 3" key="1">
    <citation type="submission" date="2024-09" db="EMBL/GenBank/DDBJ databases">
        <title>Chromosome-scale assembly of Riccia sorocarpa.</title>
        <authorList>
            <person name="Paukszto L."/>
        </authorList>
    </citation>
    <scope>NUCLEOTIDE SEQUENCE [LARGE SCALE GENOMIC DNA]</scope>
    <source>
        <strain evidence="2">LP-2024</strain>
        <tissue evidence="2">Aerial parts of the thallus</tissue>
    </source>
</reference>
<dbReference type="AlphaFoldDB" id="A0ABD3HFJ4"/>
<feature type="coiled-coil region" evidence="1">
    <location>
        <begin position="136"/>
        <end position="231"/>
    </location>
</feature>
<evidence type="ECO:0000256" key="1">
    <source>
        <dbReference type="SAM" id="Coils"/>
    </source>
</evidence>
<keyword evidence="3" id="KW-1185">Reference proteome</keyword>
<dbReference type="Proteomes" id="UP001633002">
    <property type="component" value="Unassembled WGS sequence"/>
</dbReference>
<sequence length="249" mass="28278">MTSGNHLGEPPSYVSPRHASRLVIRQVLRTLGKLSVTFCSTTLVLLAVAHVDPTLPHLRPDWHIFVSNEIRKSLGHYTSDKKSAGKFREGWGVVIEIVRADFMARQAVDSMEPLYLEAKNAFSNTKAAWDNEKCELVRQRDELKEELARAQELAALAEEREETIQLGEICSHMEISPKNMGEATQLKLELEAKEEELRKLQEADRKIRQCLKTAKRKGKELEGELKKILARVLVKPESKIMELLKSGKK</sequence>
<accession>A0ABD3HFJ4</accession>
<protein>
    <submittedName>
        <fullName evidence="2">Uncharacterized protein</fullName>
    </submittedName>
</protein>
<evidence type="ECO:0000313" key="3">
    <source>
        <dbReference type="Proteomes" id="UP001633002"/>
    </source>
</evidence>
<name>A0ABD3HFJ4_9MARC</name>
<organism evidence="2 3">
    <name type="scientific">Riccia sorocarpa</name>
    <dbReference type="NCBI Taxonomy" id="122646"/>
    <lineage>
        <taxon>Eukaryota</taxon>
        <taxon>Viridiplantae</taxon>
        <taxon>Streptophyta</taxon>
        <taxon>Embryophyta</taxon>
        <taxon>Marchantiophyta</taxon>
        <taxon>Marchantiopsida</taxon>
        <taxon>Marchantiidae</taxon>
        <taxon>Marchantiales</taxon>
        <taxon>Ricciaceae</taxon>
        <taxon>Riccia</taxon>
    </lineage>
</organism>
<comment type="caution">
    <text evidence="2">The sequence shown here is derived from an EMBL/GenBank/DDBJ whole genome shotgun (WGS) entry which is preliminary data.</text>
</comment>
<gene>
    <name evidence="2" type="ORF">R1sor_014453</name>
</gene>
<dbReference type="EMBL" id="JBJQOH010000004">
    <property type="protein sequence ID" value="KAL3688144.1"/>
    <property type="molecule type" value="Genomic_DNA"/>
</dbReference>
<evidence type="ECO:0000313" key="2">
    <source>
        <dbReference type="EMBL" id="KAL3688144.1"/>
    </source>
</evidence>